<evidence type="ECO:0000313" key="2">
    <source>
        <dbReference type="EMBL" id="GGH07669.1"/>
    </source>
</evidence>
<dbReference type="RefSeq" id="WP_188813085.1">
    <property type="nucleotide sequence ID" value="NZ_BAAAWV010000001.1"/>
</dbReference>
<keyword evidence="1" id="KW-1133">Transmembrane helix</keyword>
<feature type="transmembrane region" description="Helical" evidence="1">
    <location>
        <begin position="20"/>
        <end position="41"/>
    </location>
</feature>
<organism evidence="2 3">
    <name type="scientific">Pseudarthrobacter polychromogenes</name>
    <dbReference type="NCBI Taxonomy" id="1676"/>
    <lineage>
        <taxon>Bacteria</taxon>
        <taxon>Bacillati</taxon>
        <taxon>Actinomycetota</taxon>
        <taxon>Actinomycetes</taxon>
        <taxon>Micrococcales</taxon>
        <taxon>Micrococcaceae</taxon>
        <taxon>Pseudarthrobacter</taxon>
    </lineage>
</organism>
<sequence length="60" mass="6669">MTLGDEAAEPPVHIRNLRTLRALLLLAVHLFWATVGPASAIGRWSIRKDTRVSEKEVAHP</sequence>
<evidence type="ECO:0000256" key="1">
    <source>
        <dbReference type="SAM" id="Phobius"/>
    </source>
</evidence>
<keyword evidence="1" id="KW-0812">Transmembrane</keyword>
<dbReference type="EMBL" id="BMKU01000014">
    <property type="protein sequence ID" value="GGH07669.1"/>
    <property type="molecule type" value="Genomic_DNA"/>
</dbReference>
<comment type="caution">
    <text evidence="2">The sequence shown here is derived from an EMBL/GenBank/DDBJ whole genome shotgun (WGS) entry which is preliminary data.</text>
</comment>
<reference evidence="3" key="1">
    <citation type="journal article" date="2019" name="Int. J. Syst. Evol. Microbiol.">
        <title>The Global Catalogue of Microorganisms (GCM) 10K type strain sequencing project: providing services to taxonomists for standard genome sequencing and annotation.</title>
        <authorList>
            <consortium name="The Broad Institute Genomics Platform"/>
            <consortium name="The Broad Institute Genome Sequencing Center for Infectious Disease"/>
            <person name="Wu L."/>
            <person name="Ma J."/>
        </authorList>
    </citation>
    <scope>NUCLEOTIDE SEQUENCE [LARGE SCALE GENOMIC DNA]</scope>
    <source>
        <strain evidence="3">CGMCC 1.1927</strain>
    </source>
</reference>
<proteinExistence type="predicted"/>
<evidence type="ECO:0000313" key="3">
    <source>
        <dbReference type="Proteomes" id="UP000596938"/>
    </source>
</evidence>
<keyword evidence="1" id="KW-0472">Membrane</keyword>
<dbReference type="Proteomes" id="UP000596938">
    <property type="component" value="Unassembled WGS sequence"/>
</dbReference>
<gene>
    <name evidence="2" type="ORF">GCM10011577_35210</name>
</gene>
<keyword evidence="3" id="KW-1185">Reference proteome</keyword>
<accession>A0ABQ1XZD7</accession>
<name>A0ABQ1XZD7_9MICC</name>
<protein>
    <submittedName>
        <fullName evidence="2">Uncharacterized protein</fullName>
    </submittedName>
</protein>